<dbReference type="AlphaFoldDB" id="A1ZJL0"/>
<keyword evidence="2" id="KW-1185">Reference proteome</keyword>
<reference evidence="1 2" key="1">
    <citation type="submission" date="2007-01" db="EMBL/GenBank/DDBJ databases">
        <authorList>
            <person name="Haygood M."/>
            <person name="Podell S."/>
            <person name="Anderson C."/>
            <person name="Hopkinson B."/>
            <person name="Roe K."/>
            <person name="Barbeau K."/>
            <person name="Gaasterland T."/>
            <person name="Ferriera S."/>
            <person name="Johnson J."/>
            <person name="Kravitz S."/>
            <person name="Beeson K."/>
            <person name="Sutton G."/>
            <person name="Rogers Y.-H."/>
            <person name="Friedman R."/>
            <person name="Frazier M."/>
            <person name="Venter J.C."/>
        </authorList>
    </citation>
    <scope>NUCLEOTIDE SEQUENCE [LARGE SCALE GENOMIC DNA]</scope>
    <source>
        <strain evidence="1 2">ATCC 23134</strain>
    </source>
</reference>
<sequence>MYNPRINWQLIEATRYVSIWFDESLSLFIHQWSNHNQTMGVNFEIFIENAQVVAKYQVMLQPKTVIIDATGLNITFGSEINNGRDCI</sequence>
<proteinExistence type="predicted"/>
<organism evidence="1 2">
    <name type="scientific">Microscilla marina ATCC 23134</name>
    <dbReference type="NCBI Taxonomy" id="313606"/>
    <lineage>
        <taxon>Bacteria</taxon>
        <taxon>Pseudomonadati</taxon>
        <taxon>Bacteroidota</taxon>
        <taxon>Cytophagia</taxon>
        <taxon>Cytophagales</taxon>
        <taxon>Microscillaceae</taxon>
        <taxon>Microscilla</taxon>
    </lineage>
</organism>
<evidence type="ECO:0000313" key="1">
    <source>
        <dbReference type="EMBL" id="EAY29313.1"/>
    </source>
</evidence>
<gene>
    <name evidence="1" type="ORF">M23134_01367</name>
</gene>
<comment type="caution">
    <text evidence="1">The sequence shown here is derived from an EMBL/GenBank/DDBJ whole genome shotgun (WGS) entry which is preliminary data.</text>
</comment>
<dbReference type="EMBL" id="AAWS01000011">
    <property type="protein sequence ID" value="EAY29313.1"/>
    <property type="molecule type" value="Genomic_DNA"/>
</dbReference>
<dbReference type="Proteomes" id="UP000004095">
    <property type="component" value="Unassembled WGS sequence"/>
</dbReference>
<protein>
    <submittedName>
        <fullName evidence="1">Uncharacterized protein</fullName>
    </submittedName>
</protein>
<accession>A1ZJL0</accession>
<evidence type="ECO:0000313" key="2">
    <source>
        <dbReference type="Proteomes" id="UP000004095"/>
    </source>
</evidence>
<dbReference type="RefSeq" id="WP_002696282.1">
    <property type="nucleotide sequence ID" value="NZ_AAWS01000011.1"/>
</dbReference>
<name>A1ZJL0_MICM2</name>